<dbReference type="RefSeq" id="WP_130649365.1">
    <property type="nucleotide sequence ID" value="NZ_BMHA01000004.1"/>
</dbReference>
<evidence type="ECO:0000313" key="5">
    <source>
        <dbReference type="Proteomes" id="UP000650511"/>
    </source>
</evidence>
<accession>A0A8J3ETL1</accession>
<keyword evidence="2" id="KW-0732">Signal</keyword>
<organism evidence="4 5">
    <name type="scientific">Egicoccus halophilus</name>
    <dbReference type="NCBI Taxonomy" id="1670830"/>
    <lineage>
        <taxon>Bacteria</taxon>
        <taxon>Bacillati</taxon>
        <taxon>Actinomycetota</taxon>
        <taxon>Nitriliruptoria</taxon>
        <taxon>Egicoccales</taxon>
        <taxon>Egicoccaceae</taxon>
        <taxon>Egicoccus</taxon>
    </lineage>
</organism>
<feature type="compositionally biased region" description="Pro residues" evidence="1">
    <location>
        <begin position="249"/>
        <end position="268"/>
    </location>
</feature>
<keyword evidence="5" id="KW-1185">Reference proteome</keyword>
<feature type="signal peptide" evidence="2">
    <location>
        <begin position="1"/>
        <end position="31"/>
    </location>
</feature>
<dbReference type="OrthoDB" id="9806267at2"/>
<evidence type="ECO:0000256" key="1">
    <source>
        <dbReference type="SAM" id="MobiDB-lite"/>
    </source>
</evidence>
<gene>
    <name evidence="4" type="ORF">GCM10011354_13950</name>
</gene>
<feature type="region of interest" description="Disordered" evidence="1">
    <location>
        <begin position="233"/>
        <end position="268"/>
    </location>
</feature>
<reference evidence="4" key="1">
    <citation type="journal article" date="2014" name="Int. J. Syst. Evol. Microbiol.">
        <title>Complete genome sequence of Corynebacterium casei LMG S-19264T (=DSM 44701T), isolated from a smear-ripened cheese.</title>
        <authorList>
            <consortium name="US DOE Joint Genome Institute (JGI-PGF)"/>
            <person name="Walter F."/>
            <person name="Albersmeier A."/>
            <person name="Kalinowski J."/>
            <person name="Ruckert C."/>
        </authorList>
    </citation>
    <scope>NUCLEOTIDE SEQUENCE</scope>
    <source>
        <strain evidence="4">CGMCC 1.14988</strain>
    </source>
</reference>
<dbReference type="AlphaFoldDB" id="A0A8J3ETL1"/>
<feature type="chain" id="PRO_5038875584" description="SLH domain-containing protein" evidence="2">
    <location>
        <begin position="32"/>
        <end position="724"/>
    </location>
</feature>
<dbReference type="Pfam" id="PF00395">
    <property type="entry name" value="SLH"/>
    <property type="match status" value="2"/>
</dbReference>
<dbReference type="Proteomes" id="UP000650511">
    <property type="component" value="Unassembled WGS sequence"/>
</dbReference>
<dbReference type="InterPro" id="IPR001119">
    <property type="entry name" value="SLH_dom"/>
</dbReference>
<evidence type="ECO:0000313" key="4">
    <source>
        <dbReference type="EMBL" id="GGI05408.1"/>
    </source>
</evidence>
<protein>
    <recommendedName>
        <fullName evidence="3">SLH domain-containing protein</fullName>
    </recommendedName>
</protein>
<dbReference type="EMBL" id="BMHA01000004">
    <property type="protein sequence ID" value="GGI05408.1"/>
    <property type="molecule type" value="Genomic_DNA"/>
</dbReference>
<dbReference type="PROSITE" id="PS51272">
    <property type="entry name" value="SLH"/>
    <property type="match status" value="2"/>
</dbReference>
<proteinExistence type="predicted"/>
<evidence type="ECO:0000259" key="3">
    <source>
        <dbReference type="PROSITE" id="PS51272"/>
    </source>
</evidence>
<comment type="caution">
    <text evidence="4">The sequence shown here is derived from an EMBL/GenBank/DDBJ whole genome shotgun (WGS) entry which is preliminary data.</text>
</comment>
<feature type="domain" description="SLH" evidence="3">
    <location>
        <begin position="108"/>
        <end position="171"/>
    </location>
</feature>
<sequence length="724" mass="76852">MDTTTRSPSALRILAAVLAVALFATTMPATAADAATTDATSAAGASEADGVAFRDVAVGSTHAAAIAMMARAGITLGCDVDRFCPDAGLSRAQSATTLLRATGLEPSTANRFVDVRSGSTHAGAINALVDAGLARGCDTDRFCPDRTLTRGQAATLLTGVLGLAGRAPSGAFTDVTGRGTHDAAISALQQAGLTAGCSATRFCAERPLTRAQFATFLYRATGGGTVGLVVAGKPDAGPKPGNGNTRAPAPAPVPAPAPEPVPAPAPAPAPADGVRLLYPAGDVARFQASMAQSGPFFRTGDAGHGGSFSPGDGARSVQLASEFLANPRASYWVQPNLPLASGDAYPQGMQHVRPMHAAWVYMTQPQHTQREALRREVKGVLLHHATHSSLDFSNAANYPVNFPGHAANPIFDLAQWMNRQVKMRDMLGRDSFTAAENATLDRWFWGYANWSYSWLHQTAVGRPLPGRLNRDYRVVNRPANASRRSFDGGPLIGDMAMSYTNRHASVAAAGSLAANYLKVHGYTAPSSGGPAYGRLSVDQLLEHSRLFVEETLRFSVFPQGVQGDFERGDSRFHNAPPQQGWMYAANVLLNLVDIAEYHAKRGDMSVWNYGTTAGYDGTAGVPVAGGFSQKNIHFFAWSMSRYVNNGWNRTNRSQPLALPHYYHDVLAAATVAKYAPNDTLIRDAWRRSGSNFPAYPQSPQSQGPWHAHLSEGATSIGLIEKAPR</sequence>
<feature type="domain" description="SLH" evidence="3">
    <location>
        <begin position="49"/>
        <end position="107"/>
    </location>
</feature>
<reference evidence="4" key="2">
    <citation type="submission" date="2020-09" db="EMBL/GenBank/DDBJ databases">
        <authorList>
            <person name="Sun Q."/>
            <person name="Zhou Y."/>
        </authorList>
    </citation>
    <scope>NUCLEOTIDE SEQUENCE</scope>
    <source>
        <strain evidence="4">CGMCC 1.14988</strain>
    </source>
</reference>
<name>A0A8J3ETL1_9ACTN</name>
<evidence type="ECO:0000256" key="2">
    <source>
        <dbReference type="SAM" id="SignalP"/>
    </source>
</evidence>